<dbReference type="PANTHER" id="PTHR11530:SF11">
    <property type="entry name" value="D-ASPARTATE OXIDASE"/>
    <property type="match status" value="1"/>
</dbReference>
<evidence type="ECO:0000256" key="5">
    <source>
        <dbReference type="ARBA" id="ARBA00023002"/>
    </source>
</evidence>
<evidence type="ECO:0000259" key="6">
    <source>
        <dbReference type="Pfam" id="PF01266"/>
    </source>
</evidence>
<dbReference type="EMBL" id="OZ037948">
    <property type="protein sequence ID" value="CAL1708765.1"/>
    <property type="molecule type" value="Genomic_DNA"/>
</dbReference>
<dbReference type="Gene3D" id="3.40.50.720">
    <property type="entry name" value="NAD(P)-binding Rossmann-like Domain"/>
    <property type="match status" value="1"/>
</dbReference>
<protein>
    <recommendedName>
        <fullName evidence="6">FAD dependent oxidoreductase domain-containing protein</fullName>
    </recommendedName>
</protein>
<dbReference type="Proteomes" id="UP001497453">
    <property type="component" value="Chromosome 5"/>
</dbReference>
<dbReference type="PANTHER" id="PTHR11530">
    <property type="entry name" value="D-AMINO ACID OXIDASE"/>
    <property type="match status" value="1"/>
</dbReference>
<dbReference type="SUPFAM" id="SSF54373">
    <property type="entry name" value="FAD-linked reductases, C-terminal domain"/>
    <property type="match status" value="1"/>
</dbReference>
<dbReference type="InterPro" id="IPR023209">
    <property type="entry name" value="DAO"/>
</dbReference>
<comment type="cofactor">
    <cofactor evidence="1">
        <name>FAD</name>
        <dbReference type="ChEBI" id="CHEBI:57692"/>
    </cofactor>
</comment>
<reference evidence="8" key="1">
    <citation type="submission" date="2024-04" db="EMBL/GenBank/DDBJ databases">
        <authorList>
            <person name="Shaw F."/>
            <person name="Minotto A."/>
        </authorList>
    </citation>
    <scope>NUCLEOTIDE SEQUENCE [LARGE SCALE GENOMIC DNA]</scope>
</reference>
<accession>A0ABP1DLW9</accession>
<evidence type="ECO:0000256" key="1">
    <source>
        <dbReference type="ARBA" id="ARBA00001974"/>
    </source>
</evidence>
<dbReference type="Gene3D" id="3.30.9.10">
    <property type="entry name" value="D-Amino Acid Oxidase, subunit A, domain 2"/>
    <property type="match status" value="1"/>
</dbReference>
<evidence type="ECO:0000256" key="4">
    <source>
        <dbReference type="ARBA" id="ARBA00022827"/>
    </source>
</evidence>
<organism evidence="7 8">
    <name type="scientific">Somion occarium</name>
    <dbReference type="NCBI Taxonomy" id="3059160"/>
    <lineage>
        <taxon>Eukaryota</taxon>
        <taxon>Fungi</taxon>
        <taxon>Dikarya</taxon>
        <taxon>Basidiomycota</taxon>
        <taxon>Agaricomycotina</taxon>
        <taxon>Agaricomycetes</taxon>
        <taxon>Polyporales</taxon>
        <taxon>Cerrenaceae</taxon>
        <taxon>Somion</taxon>
    </lineage>
</organism>
<sequence>MSATDSKPTTDSKRVVVIGAGVIGLTTALKIQEKGGYAVTIVAETFPSDPKSIKYTSIWAGAHHVSHAEGEPRQQKIDQETFDVMWALSAPGGDAEGCFLRIPQYDYYFDGRDTHLDWMPDFKKLSQDSLIPNAVTGASFTTLTIDTPAYLNYLLSRFLSRGGQIVRAPIQHINQIIEGGPNVFSPSWAGKTQVDALVVCPGLGARTLGGVEDKDVYPVRGQVVILRAPWVRFGRTTSHLEQGLWTYVIPRRSGDVIVGGTKLVNDWYPVARPETTRDILERNLALCPELAPPEVRAKRTPTVDDLYPIILEEGCGFRPARKGGIRLDVEWAQSPRGSKIPVVFNYGHAGAGYQASWGSASIAFELLEKALQQGHA</sequence>
<evidence type="ECO:0000256" key="2">
    <source>
        <dbReference type="ARBA" id="ARBA00006730"/>
    </source>
</evidence>
<keyword evidence="8" id="KW-1185">Reference proteome</keyword>
<evidence type="ECO:0000256" key="3">
    <source>
        <dbReference type="ARBA" id="ARBA00022630"/>
    </source>
</evidence>
<dbReference type="InterPro" id="IPR006076">
    <property type="entry name" value="FAD-dep_OxRdtase"/>
</dbReference>
<evidence type="ECO:0000313" key="8">
    <source>
        <dbReference type="Proteomes" id="UP001497453"/>
    </source>
</evidence>
<dbReference type="PIRSF" id="PIRSF000189">
    <property type="entry name" value="D-aa_oxidase"/>
    <property type="match status" value="1"/>
</dbReference>
<feature type="domain" description="FAD dependent oxidoreductase" evidence="6">
    <location>
        <begin position="14"/>
        <end position="365"/>
    </location>
</feature>
<gene>
    <name evidence="7" type="ORF">GFSPODELE1_LOCUS7018</name>
</gene>
<keyword evidence="3" id="KW-0285">Flavoprotein</keyword>
<evidence type="ECO:0000313" key="7">
    <source>
        <dbReference type="EMBL" id="CAL1708765.1"/>
    </source>
</evidence>
<keyword evidence="5" id="KW-0560">Oxidoreductase</keyword>
<dbReference type="Pfam" id="PF01266">
    <property type="entry name" value="DAO"/>
    <property type="match status" value="1"/>
</dbReference>
<proteinExistence type="inferred from homology"/>
<dbReference type="SUPFAM" id="SSF51971">
    <property type="entry name" value="Nucleotide-binding domain"/>
    <property type="match status" value="1"/>
</dbReference>
<comment type="similarity">
    <text evidence="2">Belongs to the DAMOX/DASOX family.</text>
</comment>
<keyword evidence="4" id="KW-0274">FAD</keyword>
<name>A0ABP1DLW9_9APHY</name>